<protein>
    <submittedName>
        <fullName evidence="2">Uncharacterized protein</fullName>
    </submittedName>
</protein>
<dbReference type="Proteomes" id="UP000077202">
    <property type="component" value="Unassembled WGS sequence"/>
</dbReference>
<accession>A0A176W281</accession>
<keyword evidence="1" id="KW-0175">Coiled coil</keyword>
<comment type="caution">
    <text evidence="2">The sequence shown here is derived from an EMBL/GenBank/DDBJ whole genome shotgun (WGS) entry which is preliminary data.</text>
</comment>
<sequence length="120" mass="13540">MAGIAQVFLTLNERLERLVTRVDHLFVQSESRKGDPGRDAQALALSKQNLAGLARRIDLIEEQHKKLQDSVDKLIAVCEGMEKKKNPARTPSVCMVFEDGMFKAYPSNLIRLDCRMKALL</sequence>
<dbReference type="AlphaFoldDB" id="A0A176W281"/>
<name>A0A176W281_MARPO</name>
<proteinExistence type="predicted"/>
<evidence type="ECO:0000256" key="1">
    <source>
        <dbReference type="SAM" id="Coils"/>
    </source>
</evidence>
<organism evidence="2 3">
    <name type="scientific">Marchantia polymorpha subsp. ruderalis</name>
    <dbReference type="NCBI Taxonomy" id="1480154"/>
    <lineage>
        <taxon>Eukaryota</taxon>
        <taxon>Viridiplantae</taxon>
        <taxon>Streptophyta</taxon>
        <taxon>Embryophyta</taxon>
        <taxon>Marchantiophyta</taxon>
        <taxon>Marchantiopsida</taxon>
        <taxon>Marchantiidae</taxon>
        <taxon>Marchantiales</taxon>
        <taxon>Marchantiaceae</taxon>
        <taxon>Marchantia</taxon>
    </lineage>
</organism>
<feature type="coiled-coil region" evidence="1">
    <location>
        <begin position="43"/>
        <end position="77"/>
    </location>
</feature>
<dbReference type="EMBL" id="LVLJ01002146">
    <property type="protein sequence ID" value="OAE26595.1"/>
    <property type="molecule type" value="Genomic_DNA"/>
</dbReference>
<keyword evidence="3" id="KW-1185">Reference proteome</keyword>
<gene>
    <name evidence="2" type="ORF">AXG93_4542s1160</name>
</gene>
<reference evidence="2" key="1">
    <citation type="submission" date="2016-03" db="EMBL/GenBank/DDBJ databases">
        <title>Mechanisms controlling the formation of the plant cell surface in tip-growing cells are functionally conserved among land plants.</title>
        <authorList>
            <person name="Honkanen S."/>
            <person name="Jones V.A."/>
            <person name="Morieri G."/>
            <person name="Champion C."/>
            <person name="Hetherington A.J."/>
            <person name="Kelly S."/>
            <person name="Saint-Marcoux D."/>
            <person name="Proust H."/>
            <person name="Prescott H."/>
            <person name="Dolan L."/>
        </authorList>
    </citation>
    <scope>NUCLEOTIDE SEQUENCE [LARGE SCALE GENOMIC DNA]</scope>
    <source>
        <tissue evidence="2">Whole gametophyte</tissue>
    </source>
</reference>
<evidence type="ECO:0000313" key="2">
    <source>
        <dbReference type="EMBL" id="OAE26595.1"/>
    </source>
</evidence>
<evidence type="ECO:0000313" key="3">
    <source>
        <dbReference type="Proteomes" id="UP000077202"/>
    </source>
</evidence>